<name>A0A9W6B0P3_9LACO</name>
<dbReference type="PROSITE" id="PS50056">
    <property type="entry name" value="TYR_PHOSPHATASE_2"/>
    <property type="match status" value="1"/>
</dbReference>
<dbReference type="RefSeq" id="WP_286135840.1">
    <property type="nucleotide sequence ID" value="NZ_BRPL01000002.1"/>
</dbReference>
<dbReference type="Proteomes" id="UP001144204">
    <property type="component" value="Unassembled WGS sequence"/>
</dbReference>
<evidence type="ECO:0000256" key="2">
    <source>
        <dbReference type="SAM" id="SignalP"/>
    </source>
</evidence>
<feature type="domain" description="Tyrosine specific protein phosphatases" evidence="3">
    <location>
        <begin position="183"/>
        <end position="261"/>
    </location>
</feature>
<comment type="similarity">
    <text evidence="1">Belongs to the protein-tyrosine phosphatase family.</text>
</comment>
<evidence type="ECO:0000313" key="5">
    <source>
        <dbReference type="Proteomes" id="UP001144204"/>
    </source>
</evidence>
<dbReference type="InterPro" id="IPR000387">
    <property type="entry name" value="Tyr_Pase_dom"/>
</dbReference>
<evidence type="ECO:0000256" key="1">
    <source>
        <dbReference type="ARBA" id="ARBA00009580"/>
    </source>
</evidence>
<dbReference type="InterPro" id="IPR026893">
    <property type="entry name" value="Tyr/Ser_Pase_IphP-type"/>
</dbReference>
<feature type="chain" id="PRO_5040834711" description="Tyrosine specific protein phosphatases domain-containing protein" evidence="2">
    <location>
        <begin position="23"/>
        <end position="350"/>
    </location>
</feature>
<dbReference type="Gene3D" id="3.90.190.10">
    <property type="entry name" value="Protein tyrosine phosphatase superfamily"/>
    <property type="match status" value="1"/>
</dbReference>
<gene>
    <name evidence="4" type="ORF">WR164_03590</name>
</gene>
<dbReference type="GO" id="GO:0004721">
    <property type="term" value="F:phosphoprotein phosphatase activity"/>
    <property type="evidence" value="ECO:0007669"/>
    <property type="project" value="InterPro"/>
</dbReference>
<accession>A0A9W6B0P3</accession>
<evidence type="ECO:0000259" key="3">
    <source>
        <dbReference type="PROSITE" id="PS50056"/>
    </source>
</evidence>
<dbReference type="PANTHER" id="PTHR31126">
    <property type="entry name" value="TYROSINE-PROTEIN PHOSPHATASE"/>
    <property type="match status" value="1"/>
</dbReference>
<dbReference type="SUPFAM" id="SSF52799">
    <property type="entry name" value="(Phosphotyrosine protein) phosphatases II"/>
    <property type="match status" value="1"/>
</dbReference>
<keyword evidence="2" id="KW-0732">Signal</keyword>
<dbReference type="InterPro" id="IPR029021">
    <property type="entry name" value="Prot-tyrosine_phosphatase-like"/>
</dbReference>
<evidence type="ECO:0000313" key="4">
    <source>
        <dbReference type="EMBL" id="GLB46380.1"/>
    </source>
</evidence>
<reference evidence="4" key="2">
    <citation type="journal article" date="2023" name="PLoS ONE">
        <title>Philodulcilactobacillus myokoensis gen. nov., sp. nov., a fructophilic, acidophilic, and agar-phobic lactic acid bacterium isolated from fermented vegetable extracts.</title>
        <authorList>
            <person name="Kouya T."/>
            <person name="Ishiyama Y."/>
            <person name="Ohashi S."/>
            <person name="Kumakubo R."/>
            <person name="Yamazaki T."/>
            <person name="Otaki T."/>
        </authorList>
    </citation>
    <scope>NUCLEOTIDE SEQUENCE</scope>
    <source>
        <strain evidence="4">WR16-4</strain>
    </source>
</reference>
<comment type="caution">
    <text evidence="4">The sequence shown here is derived from an EMBL/GenBank/DDBJ whole genome shotgun (WGS) entry which is preliminary data.</text>
</comment>
<dbReference type="PANTHER" id="PTHR31126:SF1">
    <property type="entry name" value="TYROSINE SPECIFIC PROTEIN PHOSPHATASES DOMAIN-CONTAINING PROTEIN"/>
    <property type="match status" value="1"/>
</dbReference>
<dbReference type="AlphaFoldDB" id="A0A9W6B0P3"/>
<reference evidence="4" key="1">
    <citation type="submission" date="2022-07" db="EMBL/GenBank/DDBJ databases">
        <authorList>
            <person name="Kouya T."/>
            <person name="Ishiyama Y."/>
        </authorList>
    </citation>
    <scope>NUCLEOTIDE SEQUENCE</scope>
    <source>
        <strain evidence="4">WR16-4</strain>
    </source>
</reference>
<dbReference type="Pfam" id="PF13350">
    <property type="entry name" value="Y_phosphatase3"/>
    <property type="match status" value="1"/>
</dbReference>
<proteinExistence type="inferred from homology"/>
<feature type="signal peptide" evidence="2">
    <location>
        <begin position="1"/>
        <end position="22"/>
    </location>
</feature>
<organism evidence="4 5">
    <name type="scientific">Philodulcilactobacillus myokoensis</name>
    <dbReference type="NCBI Taxonomy" id="2929573"/>
    <lineage>
        <taxon>Bacteria</taxon>
        <taxon>Bacillati</taxon>
        <taxon>Bacillota</taxon>
        <taxon>Bacilli</taxon>
        <taxon>Lactobacillales</taxon>
        <taxon>Lactobacillaceae</taxon>
        <taxon>Philodulcilactobacillus</taxon>
    </lineage>
</organism>
<keyword evidence="5" id="KW-1185">Reference proteome</keyword>
<sequence length="350" mass="39300">MRKATKLSIAAIAGLSFFGFNAINSQQHSTTQAYAASSISSKYNQYLSNVRVAKAAKQRQDFYYSNDLQGSWNTRDIGGVTTADGNFSVKPKRLIRGSDLAKLTKKGAKAAHQLNIKQIIDLRESQEIKKAADPGEGVKDSVGLNIPIKNIPVISLKEKIATTPAKNKYGEIYRYGYPLAFSKSAVNSYKDIFKAAMNNKNGAIMYHCIGGRDRTGTVSVLLLSALGVNKRNIYNDYLLSTYYIGLNKGRQNYVTQINQLNRFYSTIEAKYGNMDNYLHKVIGLSNKDIKKLRANYLTPNYSKLNQQKEIVKSNLQKWVSTQGSQRRVNKKAYYQSKASLQQLETTFKNF</sequence>
<dbReference type="EMBL" id="BRPL01000002">
    <property type="protein sequence ID" value="GLB46380.1"/>
    <property type="molecule type" value="Genomic_DNA"/>
</dbReference>
<protein>
    <recommendedName>
        <fullName evidence="3">Tyrosine specific protein phosphatases domain-containing protein</fullName>
    </recommendedName>
</protein>